<dbReference type="OrthoDB" id="5351220at2759"/>
<reference evidence="1" key="1">
    <citation type="journal article" date="2020" name="Stud. Mycol.">
        <title>101 Dothideomycetes genomes: a test case for predicting lifestyles and emergence of pathogens.</title>
        <authorList>
            <person name="Haridas S."/>
            <person name="Albert R."/>
            <person name="Binder M."/>
            <person name="Bloem J."/>
            <person name="Labutti K."/>
            <person name="Salamov A."/>
            <person name="Andreopoulos B."/>
            <person name="Baker S."/>
            <person name="Barry K."/>
            <person name="Bills G."/>
            <person name="Bluhm B."/>
            <person name="Cannon C."/>
            <person name="Castanera R."/>
            <person name="Culley D."/>
            <person name="Daum C."/>
            <person name="Ezra D."/>
            <person name="Gonzalez J."/>
            <person name="Henrissat B."/>
            <person name="Kuo A."/>
            <person name="Liang C."/>
            <person name="Lipzen A."/>
            <person name="Lutzoni F."/>
            <person name="Magnuson J."/>
            <person name="Mondo S."/>
            <person name="Nolan M."/>
            <person name="Ohm R."/>
            <person name="Pangilinan J."/>
            <person name="Park H.-J."/>
            <person name="Ramirez L."/>
            <person name="Alfaro M."/>
            <person name="Sun H."/>
            <person name="Tritt A."/>
            <person name="Yoshinaga Y."/>
            <person name="Zwiers L.-H."/>
            <person name="Turgeon B."/>
            <person name="Goodwin S."/>
            <person name="Spatafora J."/>
            <person name="Crous P."/>
            <person name="Grigoriev I."/>
        </authorList>
    </citation>
    <scope>NUCLEOTIDE SEQUENCE</scope>
    <source>
        <strain evidence="1">CBS 122367</strain>
    </source>
</reference>
<name>A0A6G1IMC0_9PLEO</name>
<protein>
    <submittedName>
        <fullName evidence="1">Uncharacterized protein</fullName>
    </submittedName>
</protein>
<evidence type="ECO:0000313" key="1">
    <source>
        <dbReference type="EMBL" id="KAF2679091.1"/>
    </source>
</evidence>
<dbReference type="EMBL" id="MU005606">
    <property type="protein sequence ID" value="KAF2679091.1"/>
    <property type="molecule type" value="Genomic_DNA"/>
</dbReference>
<proteinExistence type="predicted"/>
<organism evidence="1 2">
    <name type="scientific">Lentithecium fluviatile CBS 122367</name>
    <dbReference type="NCBI Taxonomy" id="1168545"/>
    <lineage>
        <taxon>Eukaryota</taxon>
        <taxon>Fungi</taxon>
        <taxon>Dikarya</taxon>
        <taxon>Ascomycota</taxon>
        <taxon>Pezizomycotina</taxon>
        <taxon>Dothideomycetes</taxon>
        <taxon>Pleosporomycetidae</taxon>
        <taxon>Pleosporales</taxon>
        <taxon>Massarineae</taxon>
        <taxon>Lentitheciaceae</taxon>
        <taxon>Lentithecium</taxon>
    </lineage>
</organism>
<gene>
    <name evidence="1" type="ORF">K458DRAFT_394238</name>
</gene>
<evidence type="ECO:0000313" key="2">
    <source>
        <dbReference type="Proteomes" id="UP000799291"/>
    </source>
</evidence>
<accession>A0A6G1IMC0</accession>
<keyword evidence="2" id="KW-1185">Reference proteome</keyword>
<sequence>MDKHVLPYRRGWPTLLPLPLDIDTDSADEIVPNAWAKAQLGTVKSILTAERIDGPMVQALFACRAPLGVHDRRIGYLTLLVVLDMVKDGDRVEMAIVRIRSAFCKVNMSDKATKSLPIESIDYRTWFRPTTYPIHHTEYEILGKWSPIQDGLSQVLDPKDWPFFELIHKGFEENIHLCPPNVCIDSPTMGDPK</sequence>
<dbReference type="Proteomes" id="UP000799291">
    <property type="component" value="Unassembled WGS sequence"/>
</dbReference>
<dbReference type="AlphaFoldDB" id="A0A6G1IMC0"/>